<feature type="transmembrane region" description="Helical" evidence="1">
    <location>
        <begin position="59"/>
        <end position="82"/>
    </location>
</feature>
<feature type="transmembrane region" description="Helical" evidence="1">
    <location>
        <begin position="31"/>
        <end position="52"/>
    </location>
</feature>
<dbReference type="AlphaFoldDB" id="A0A5C6C5A2"/>
<name>A0A5C6C5A2_9BACT</name>
<evidence type="ECO:0000313" key="2">
    <source>
        <dbReference type="EMBL" id="TWU19743.1"/>
    </source>
</evidence>
<evidence type="ECO:0000313" key="3">
    <source>
        <dbReference type="Proteomes" id="UP000319908"/>
    </source>
</evidence>
<dbReference type="RefSeq" id="WP_146406494.1">
    <property type="nucleotide sequence ID" value="NZ_SJPU01000001.1"/>
</dbReference>
<organism evidence="2 3">
    <name type="scientific">Allorhodopirellula heiligendammensis</name>
    <dbReference type="NCBI Taxonomy" id="2714739"/>
    <lineage>
        <taxon>Bacteria</taxon>
        <taxon>Pseudomonadati</taxon>
        <taxon>Planctomycetota</taxon>
        <taxon>Planctomycetia</taxon>
        <taxon>Pirellulales</taxon>
        <taxon>Pirellulaceae</taxon>
        <taxon>Allorhodopirellula</taxon>
    </lineage>
</organism>
<comment type="caution">
    <text evidence="2">The sequence shown here is derived from an EMBL/GenBank/DDBJ whole genome shotgun (WGS) entry which is preliminary data.</text>
</comment>
<protein>
    <submittedName>
        <fullName evidence="2">Uncharacterized protein</fullName>
    </submittedName>
</protein>
<keyword evidence="3" id="KW-1185">Reference proteome</keyword>
<dbReference type="Proteomes" id="UP000319908">
    <property type="component" value="Unassembled WGS sequence"/>
</dbReference>
<dbReference type="OrthoDB" id="9846453at2"/>
<dbReference type="EMBL" id="SJPU01000001">
    <property type="protein sequence ID" value="TWU19743.1"/>
    <property type="molecule type" value="Genomic_DNA"/>
</dbReference>
<gene>
    <name evidence="2" type="ORF">Poly21_19190</name>
</gene>
<proteinExistence type="predicted"/>
<keyword evidence="1" id="KW-0472">Membrane</keyword>
<keyword evidence="1" id="KW-0812">Transmembrane</keyword>
<accession>A0A5C6C5A2</accession>
<evidence type="ECO:0000256" key="1">
    <source>
        <dbReference type="SAM" id="Phobius"/>
    </source>
</evidence>
<sequence length="93" mass="9955">MAVVSSFAFLGLVMYWPQLTKNCLSDNAIVTSMFAVVALSLITSIGVVAFSYRFTVARVIGGISVLMNVGLALLLTLIYWVLNYSGIEFAGPG</sequence>
<reference evidence="2 3" key="1">
    <citation type="journal article" date="2020" name="Antonie Van Leeuwenhoek">
        <title>Rhodopirellula heiligendammensis sp. nov., Rhodopirellula pilleata sp. nov., and Rhodopirellula solitaria sp. nov. isolated from natural or artificial marine surfaces in Northern Germany and California, USA, and emended description of the genus Rhodopirellula.</title>
        <authorList>
            <person name="Kallscheuer N."/>
            <person name="Wiegand S."/>
            <person name="Jogler M."/>
            <person name="Boedeker C."/>
            <person name="Peeters S.H."/>
            <person name="Rast P."/>
            <person name="Heuer A."/>
            <person name="Jetten M.S.M."/>
            <person name="Rohde M."/>
            <person name="Jogler C."/>
        </authorList>
    </citation>
    <scope>NUCLEOTIDE SEQUENCE [LARGE SCALE GENOMIC DNA]</scope>
    <source>
        <strain evidence="2 3">Poly21</strain>
    </source>
</reference>
<keyword evidence="1" id="KW-1133">Transmembrane helix</keyword>